<dbReference type="PANTHER" id="PTHR23048:SF48">
    <property type="entry name" value="CENTRIN 3"/>
    <property type="match status" value="1"/>
</dbReference>
<gene>
    <name evidence="7" type="ORF">CFD26_106519</name>
</gene>
<feature type="compositionally biased region" description="Polar residues" evidence="5">
    <location>
        <begin position="795"/>
        <end position="806"/>
    </location>
</feature>
<evidence type="ECO:0000313" key="7">
    <source>
        <dbReference type="EMBL" id="RLM00782.1"/>
    </source>
</evidence>
<dbReference type="Proteomes" id="UP000215289">
    <property type="component" value="Unassembled WGS sequence"/>
</dbReference>
<dbReference type="PANTHER" id="PTHR23048">
    <property type="entry name" value="MYOSIN LIGHT CHAIN 1, 3"/>
    <property type="match status" value="1"/>
</dbReference>
<keyword evidence="4" id="KW-0106">Calcium</keyword>
<feature type="domain" description="EF-hand" evidence="6">
    <location>
        <begin position="724"/>
        <end position="759"/>
    </location>
</feature>
<dbReference type="GO" id="GO:0005509">
    <property type="term" value="F:calcium ion binding"/>
    <property type="evidence" value="ECO:0007669"/>
    <property type="project" value="InterPro"/>
</dbReference>
<evidence type="ECO:0000256" key="1">
    <source>
        <dbReference type="ARBA" id="ARBA00020786"/>
    </source>
</evidence>
<dbReference type="SMART" id="SM00054">
    <property type="entry name" value="EFh"/>
    <property type="match status" value="2"/>
</dbReference>
<evidence type="ECO:0000313" key="8">
    <source>
        <dbReference type="Proteomes" id="UP000215289"/>
    </source>
</evidence>
<dbReference type="OrthoDB" id="4227365at2759"/>
<dbReference type="FunFam" id="1.10.238.10:FF:000172">
    <property type="entry name" value="Cell division control protein"/>
    <property type="match status" value="1"/>
</dbReference>
<dbReference type="InterPro" id="IPR011992">
    <property type="entry name" value="EF-hand-dom_pair"/>
</dbReference>
<comment type="caution">
    <text evidence="7">The sequence shown here is derived from an EMBL/GenBank/DDBJ whole genome shotgun (WGS) entry which is preliminary data.</text>
</comment>
<dbReference type="AlphaFoldDB" id="A0A229XBL6"/>
<keyword evidence="3" id="KW-0677">Repeat</keyword>
<dbReference type="STRING" id="1245748.A0A229XBL6"/>
<feature type="compositionally biased region" description="Polar residues" evidence="5">
    <location>
        <begin position="705"/>
        <end position="718"/>
    </location>
</feature>
<dbReference type="InterPro" id="IPR018247">
    <property type="entry name" value="EF_Hand_1_Ca_BS"/>
</dbReference>
<feature type="region of interest" description="Disordered" evidence="5">
    <location>
        <begin position="674"/>
        <end position="718"/>
    </location>
</feature>
<feature type="compositionally biased region" description="Basic and acidic residues" evidence="5">
    <location>
        <begin position="151"/>
        <end position="170"/>
    </location>
</feature>
<protein>
    <recommendedName>
        <fullName evidence="1">Calmodulin</fullName>
    </recommendedName>
</protein>
<proteinExistence type="predicted"/>
<organism evidence="7 8">
    <name type="scientific">Aspergillus turcosus</name>
    <dbReference type="NCBI Taxonomy" id="1245748"/>
    <lineage>
        <taxon>Eukaryota</taxon>
        <taxon>Fungi</taxon>
        <taxon>Dikarya</taxon>
        <taxon>Ascomycota</taxon>
        <taxon>Pezizomycotina</taxon>
        <taxon>Eurotiomycetes</taxon>
        <taxon>Eurotiomycetidae</taxon>
        <taxon>Eurotiales</taxon>
        <taxon>Aspergillaceae</taxon>
        <taxon>Aspergillus</taxon>
        <taxon>Aspergillus subgen. Fumigati</taxon>
    </lineage>
</organism>
<feature type="region of interest" description="Disordered" evidence="5">
    <location>
        <begin position="151"/>
        <end position="172"/>
    </location>
</feature>
<evidence type="ECO:0000256" key="2">
    <source>
        <dbReference type="ARBA" id="ARBA00022723"/>
    </source>
</evidence>
<dbReference type="Gene3D" id="1.10.238.10">
    <property type="entry name" value="EF-hand"/>
    <property type="match status" value="2"/>
</dbReference>
<keyword evidence="2" id="KW-0479">Metal-binding</keyword>
<dbReference type="PROSITE" id="PS00018">
    <property type="entry name" value="EF_HAND_1"/>
    <property type="match status" value="1"/>
</dbReference>
<dbReference type="PROSITE" id="PS50222">
    <property type="entry name" value="EF_HAND_2"/>
    <property type="match status" value="2"/>
</dbReference>
<feature type="domain" description="EF-hand" evidence="6">
    <location>
        <begin position="827"/>
        <end position="862"/>
    </location>
</feature>
<sequence length="895" mass="99229">MNPLFASGPTTNLMVNHHTFTNGMANLTNSHPVNFSQDFNYLPSPGPIIAPVPVSSGIPIHTLSPAPRMDLEHQLSSWPYDTLGTRTVSPVEHHTYDFASSTGRIPSEFTSQDTMNLTGVQCPPPAGSHQQYRPPGNLSGFTFVMEDGIKPARPRESRVQTKEESDERREKNKKLKEMGGVCLWCYRMKKTCEPQLPCPRCQDSKSRCIRRPAELSLLPCTFVTLQDVNQDGITSQTTRPEDIFLCLQRISQCASSQAVVSFCQCNGEVIDYWVVRAADLDATNINTSSDLSQQLILKILKCIQSEEMDKFEMQFSGSSLVRTAVTMHKLLSAILCLSKTQVCVRATDVEETRIVMFYMLALCLRGLCELSDELGSEAYSLIKQKTDCDGEPAGTKNDCNDANCVNPVWVAVGLYHRVLEALSSFELPQPMASIFAGVKTRSNMVLSNTYCVKEKIPHIFGSKLEKEKLEAQKKVFFEKHIPPVTCRQYFNVAICSLPFDHNLPSTASQGQAHLSSDVSHDAEFLFSESLGHPTLAAPFPESQLEDPPQIMNGANDWENLEAELAQICPFDEGLTDFEAFGRNTLLGDWSTPSPTDSWGGTTLVNSSQSIYSRFYQHKTFPLPTRVPATRSREPPTIMASSAHQPFGSRSYAGGKLPDRSVNANAIPFSASSFSRHRGLGATGPGEFGAEGAKSTQQAPPPPPVHSQTHGPSQDSNPLNRLTEEQREEINEAFTLFDLDRDRHLDYHELRVAFRALGFTLSKQELISLLTTYGVPRPQVQQQSAAQAASQHQAQKTTPATNPQHPSNLLMPLSAFQAVTAVKILERDPRDEILRAFELFDEGGKGYIDLEDLRRVARELGETGLEEEELRAMIEEFDLEGVGGVTRDAFVSICWQ</sequence>
<evidence type="ECO:0000259" key="6">
    <source>
        <dbReference type="PROSITE" id="PS50222"/>
    </source>
</evidence>
<reference evidence="7 8" key="1">
    <citation type="submission" date="2018-08" db="EMBL/GenBank/DDBJ databases">
        <title>Draft genome sequences of two Aspergillus turcosus clinical strains isolated from bronchoalveolar lavage fluid: one azole-susceptible and the other azole-resistant.</title>
        <authorList>
            <person name="Parent-Michaud M."/>
            <person name="Dufresne P.J."/>
            <person name="Fournier E."/>
            <person name="Martineau C."/>
            <person name="Moreira S."/>
            <person name="Perkins V."/>
            <person name="De Repentigny L."/>
            <person name="Dufresne S.F."/>
        </authorList>
    </citation>
    <scope>NUCLEOTIDE SEQUENCE [LARGE SCALE GENOMIC DNA]</scope>
    <source>
        <strain evidence="7">HMR AF 1038</strain>
    </source>
</reference>
<dbReference type="InterPro" id="IPR050230">
    <property type="entry name" value="CALM/Myosin/TropC-like"/>
</dbReference>
<accession>A0A229XBL6</accession>
<evidence type="ECO:0000256" key="3">
    <source>
        <dbReference type="ARBA" id="ARBA00022737"/>
    </source>
</evidence>
<evidence type="ECO:0000256" key="5">
    <source>
        <dbReference type="SAM" id="MobiDB-lite"/>
    </source>
</evidence>
<dbReference type="Pfam" id="PF13499">
    <property type="entry name" value="EF-hand_7"/>
    <property type="match status" value="1"/>
</dbReference>
<name>A0A229XBL6_9EURO</name>
<keyword evidence="8" id="KW-1185">Reference proteome</keyword>
<dbReference type="InterPro" id="IPR002048">
    <property type="entry name" value="EF_hand_dom"/>
</dbReference>
<dbReference type="GO" id="GO:0016460">
    <property type="term" value="C:myosin II complex"/>
    <property type="evidence" value="ECO:0007669"/>
    <property type="project" value="TreeGrafter"/>
</dbReference>
<dbReference type="EMBL" id="NIDN02000011">
    <property type="protein sequence ID" value="RLM00782.1"/>
    <property type="molecule type" value="Genomic_DNA"/>
</dbReference>
<evidence type="ECO:0000256" key="4">
    <source>
        <dbReference type="ARBA" id="ARBA00022837"/>
    </source>
</evidence>
<dbReference type="SUPFAM" id="SSF47473">
    <property type="entry name" value="EF-hand"/>
    <property type="match status" value="1"/>
</dbReference>
<feature type="compositionally biased region" description="Low complexity" evidence="5">
    <location>
        <begin position="780"/>
        <end position="794"/>
    </location>
</feature>
<feature type="region of interest" description="Disordered" evidence="5">
    <location>
        <begin position="780"/>
        <end position="807"/>
    </location>
</feature>